<evidence type="ECO:0000256" key="1">
    <source>
        <dbReference type="SAM" id="SignalP"/>
    </source>
</evidence>
<keyword evidence="3" id="KW-1185">Reference proteome</keyword>
<organism evidence="2 3">
    <name type="scientific">Dovyalis caffra</name>
    <dbReference type="NCBI Taxonomy" id="77055"/>
    <lineage>
        <taxon>Eukaryota</taxon>
        <taxon>Viridiplantae</taxon>
        <taxon>Streptophyta</taxon>
        <taxon>Embryophyta</taxon>
        <taxon>Tracheophyta</taxon>
        <taxon>Spermatophyta</taxon>
        <taxon>Magnoliopsida</taxon>
        <taxon>eudicotyledons</taxon>
        <taxon>Gunneridae</taxon>
        <taxon>Pentapetalae</taxon>
        <taxon>rosids</taxon>
        <taxon>fabids</taxon>
        <taxon>Malpighiales</taxon>
        <taxon>Salicaceae</taxon>
        <taxon>Flacourtieae</taxon>
        <taxon>Dovyalis</taxon>
    </lineage>
</organism>
<protein>
    <submittedName>
        <fullName evidence="2">Uncharacterized protein</fullName>
    </submittedName>
</protein>
<sequence>MASFNYLLLFMVLTFTGQFSHCFGKSSRKELRNKEDPLETVIQSGSSIQTNRVDPSRVVTLSWRPRSGPVFWLFRTKYFQGLKKEFQLGLSFPKACLVTRAPVFLERLFCSVNYASDLVFHVVA</sequence>
<evidence type="ECO:0000313" key="3">
    <source>
        <dbReference type="Proteomes" id="UP001314170"/>
    </source>
</evidence>
<dbReference type="Proteomes" id="UP001314170">
    <property type="component" value="Unassembled WGS sequence"/>
</dbReference>
<reference evidence="2 3" key="1">
    <citation type="submission" date="2024-01" db="EMBL/GenBank/DDBJ databases">
        <authorList>
            <person name="Waweru B."/>
        </authorList>
    </citation>
    <scope>NUCLEOTIDE SEQUENCE [LARGE SCALE GENOMIC DNA]</scope>
</reference>
<proteinExistence type="predicted"/>
<feature type="signal peptide" evidence="1">
    <location>
        <begin position="1"/>
        <end position="24"/>
    </location>
</feature>
<name>A0AAV1RN62_9ROSI</name>
<feature type="chain" id="PRO_5043584192" evidence="1">
    <location>
        <begin position="25"/>
        <end position="124"/>
    </location>
</feature>
<accession>A0AAV1RN62</accession>
<dbReference type="AlphaFoldDB" id="A0AAV1RN62"/>
<comment type="caution">
    <text evidence="2">The sequence shown here is derived from an EMBL/GenBank/DDBJ whole genome shotgun (WGS) entry which is preliminary data.</text>
</comment>
<keyword evidence="1" id="KW-0732">Signal</keyword>
<evidence type="ECO:0000313" key="2">
    <source>
        <dbReference type="EMBL" id="CAK7337315.1"/>
    </source>
</evidence>
<dbReference type="EMBL" id="CAWUPB010001010">
    <property type="protein sequence ID" value="CAK7337315.1"/>
    <property type="molecule type" value="Genomic_DNA"/>
</dbReference>
<gene>
    <name evidence="2" type="ORF">DCAF_LOCUS12343</name>
</gene>